<dbReference type="AlphaFoldDB" id="A0A0S2FG82"/>
<evidence type="ECO:0000256" key="1">
    <source>
        <dbReference type="ARBA" id="ARBA00010641"/>
    </source>
</evidence>
<dbReference type="eggNOG" id="COG1595">
    <property type="taxonomic scope" value="Bacteria"/>
</dbReference>
<evidence type="ECO:0000256" key="5">
    <source>
        <dbReference type="ARBA" id="ARBA00023163"/>
    </source>
</evidence>
<keyword evidence="8" id="KW-1185">Reference proteome</keyword>
<dbReference type="Pfam" id="PF08281">
    <property type="entry name" value="Sigma70_r4_2"/>
    <property type="match status" value="1"/>
</dbReference>
<evidence type="ECO:0000259" key="6">
    <source>
        <dbReference type="Pfam" id="PF08281"/>
    </source>
</evidence>
<dbReference type="STRING" id="84531.LA76x_4422"/>
<dbReference type="GO" id="GO:0016987">
    <property type="term" value="F:sigma factor activity"/>
    <property type="evidence" value="ECO:0007669"/>
    <property type="project" value="UniProtKB-KW"/>
</dbReference>
<dbReference type="KEGG" id="lab:LA76x_4422"/>
<dbReference type="GO" id="GO:0006352">
    <property type="term" value="P:DNA-templated transcription initiation"/>
    <property type="evidence" value="ECO:0007669"/>
    <property type="project" value="InterPro"/>
</dbReference>
<evidence type="ECO:0000256" key="2">
    <source>
        <dbReference type="ARBA" id="ARBA00023015"/>
    </source>
</evidence>
<organism evidence="7 8">
    <name type="scientific">Lysobacter antibioticus</name>
    <dbReference type="NCBI Taxonomy" id="84531"/>
    <lineage>
        <taxon>Bacteria</taxon>
        <taxon>Pseudomonadati</taxon>
        <taxon>Pseudomonadota</taxon>
        <taxon>Gammaproteobacteria</taxon>
        <taxon>Lysobacterales</taxon>
        <taxon>Lysobacteraceae</taxon>
        <taxon>Lysobacter</taxon>
    </lineage>
</organism>
<dbReference type="InterPro" id="IPR013325">
    <property type="entry name" value="RNA_pol_sigma_r2"/>
</dbReference>
<dbReference type="PATRIC" id="fig|84531.7.peg.2418"/>
<dbReference type="InterPro" id="IPR013249">
    <property type="entry name" value="RNA_pol_sigma70_r4_t2"/>
</dbReference>
<evidence type="ECO:0000256" key="3">
    <source>
        <dbReference type="ARBA" id="ARBA00023082"/>
    </source>
</evidence>
<dbReference type="Proteomes" id="UP000060787">
    <property type="component" value="Chromosome"/>
</dbReference>
<dbReference type="InterPro" id="IPR013324">
    <property type="entry name" value="RNA_pol_sigma_r3/r4-like"/>
</dbReference>
<dbReference type="PANTHER" id="PTHR43133">
    <property type="entry name" value="RNA POLYMERASE ECF-TYPE SIGMA FACTO"/>
    <property type="match status" value="1"/>
</dbReference>
<comment type="similarity">
    <text evidence="1">Belongs to the sigma-70 factor family. ECF subfamily.</text>
</comment>
<dbReference type="InterPro" id="IPR039425">
    <property type="entry name" value="RNA_pol_sigma-70-like"/>
</dbReference>
<keyword evidence="5" id="KW-0804">Transcription</keyword>
<keyword evidence="3" id="KW-0731">Sigma factor</keyword>
<dbReference type="SUPFAM" id="SSF88946">
    <property type="entry name" value="Sigma2 domain of RNA polymerase sigma factors"/>
    <property type="match status" value="1"/>
</dbReference>
<dbReference type="Gene3D" id="1.10.10.10">
    <property type="entry name" value="Winged helix-like DNA-binding domain superfamily/Winged helix DNA-binding domain"/>
    <property type="match status" value="1"/>
</dbReference>
<sequence>MERPKNERDDLKVADEMFANAWRMCLPELEARSRRFADGQRDQAEELLANTAIKALLFMRRAPQTVTDPCGFLFVVLRHVFLDSVRRRGRDREVFDRNREIDSEASGFAHDGLSALQKLELDQQLDRVVAAVSRLSREQRRLFAYRFIDDLPYPVIAQKFQINQPLARKRVELLRNRLKTAMARD</sequence>
<dbReference type="RefSeq" id="WP_057919231.1">
    <property type="nucleotide sequence ID" value="NZ_CP011129.1"/>
</dbReference>
<dbReference type="EMBL" id="CP011129">
    <property type="protein sequence ID" value="ALN82532.1"/>
    <property type="molecule type" value="Genomic_DNA"/>
</dbReference>
<evidence type="ECO:0000313" key="7">
    <source>
        <dbReference type="EMBL" id="ALN82532.1"/>
    </source>
</evidence>
<dbReference type="InterPro" id="IPR036388">
    <property type="entry name" value="WH-like_DNA-bd_sf"/>
</dbReference>
<dbReference type="GO" id="GO:0003677">
    <property type="term" value="F:DNA binding"/>
    <property type="evidence" value="ECO:0007669"/>
    <property type="project" value="UniProtKB-KW"/>
</dbReference>
<accession>A0A0S2FG82</accession>
<proteinExistence type="inferred from homology"/>
<feature type="domain" description="RNA polymerase sigma factor 70 region 4 type 2" evidence="6">
    <location>
        <begin position="126"/>
        <end position="173"/>
    </location>
</feature>
<dbReference type="KEGG" id="laq:GLA29479_2468"/>
<dbReference type="PANTHER" id="PTHR43133:SF8">
    <property type="entry name" value="RNA POLYMERASE SIGMA FACTOR HI_1459-RELATED"/>
    <property type="match status" value="1"/>
</dbReference>
<keyword evidence="4" id="KW-0238">DNA-binding</keyword>
<keyword evidence="2" id="KW-0805">Transcription regulation</keyword>
<protein>
    <submittedName>
        <fullName evidence="7">Sigma-70, region 4 family protein</fullName>
    </submittedName>
</protein>
<name>A0A0S2FG82_LYSAN</name>
<evidence type="ECO:0000256" key="4">
    <source>
        <dbReference type="ARBA" id="ARBA00023125"/>
    </source>
</evidence>
<dbReference type="SUPFAM" id="SSF88659">
    <property type="entry name" value="Sigma3 and sigma4 domains of RNA polymerase sigma factors"/>
    <property type="match status" value="1"/>
</dbReference>
<dbReference type="OrthoDB" id="9029451at2"/>
<evidence type="ECO:0000313" key="8">
    <source>
        <dbReference type="Proteomes" id="UP000060787"/>
    </source>
</evidence>
<reference evidence="7 8" key="1">
    <citation type="journal article" date="2015" name="BMC Genomics">
        <title>Comparative genomics and metabolic profiling of the genus Lysobacter.</title>
        <authorList>
            <person name="de Bruijn I."/>
            <person name="Cheng X."/>
            <person name="de Jager V."/>
            <person name="Exposito R.G."/>
            <person name="Watrous J."/>
            <person name="Patel N."/>
            <person name="Postma J."/>
            <person name="Dorrestein P.C."/>
            <person name="Kobayashi D."/>
            <person name="Raaijmakers J.M."/>
        </authorList>
    </citation>
    <scope>NUCLEOTIDE SEQUENCE [LARGE SCALE GENOMIC DNA]</scope>
    <source>
        <strain evidence="7 8">76</strain>
    </source>
</reference>
<gene>
    <name evidence="7" type="ORF">LA76x_4422</name>
</gene>